<dbReference type="GO" id="GO:0005737">
    <property type="term" value="C:cytoplasm"/>
    <property type="evidence" value="ECO:0007669"/>
    <property type="project" value="UniProtKB-SubCell"/>
</dbReference>
<dbReference type="EC" id="2.1.1.199" evidence="6"/>
<keyword evidence="6" id="KW-0963">Cytoplasm</keyword>
<accession>A0A6P1Y364</accession>
<keyword evidence="4 6" id="KW-0808">Transferase</keyword>
<feature type="binding site" evidence="6">
    <location>
        <position position="53"/>
    </location>
    <ligand>
        <name>S-adenosyl-L-methionine</name>
        <dbReference type="ChEBI" id="CHEBI:59789"/>
    </ligand>
</feature>
<evidence type="ECO:0000256" key="3">
    <source>
        <dbReference type="ARBA" id="ARBA00022603"/>
    </source>
</evidence>
<evidence type="ECO:0000256" key="5">
    <source>
        <dbReference type="ARBA" id="ARBA00022691"/>
    </source>
</evidence>
<dbReference type="PIRSF" id="PIRSF004486">
    <property type="entry name" value="MraW"/>
    <property type="match status" value="1"/>
</dbReference>
<proteinExistence type="inferred from homology"/>
<dbReference type="InterPro" id="IPR002903">
    <property type="entry name" value="RsmH"/>
</dbReference>
<dbReference type="Proteomes" id="UP000464374">
    <property type="component" value="Chromosome"/>
</dbReference>
<dbReference type="Pfam" id="PF01795">
    <property type="entry name" value="Methyltransf_5"/>
    <property type="match status" value="1"/>
</dbReference>
<dbReference type="InterPro" id="IPR029063">
    <property type="entry name" value="SAM-dependent_MTases_sf"/>
</dbReference>
<comment type="catalytic activity">
    <reaction evidence="6">
        <text>cytidine(1402) in 16S rRNA + S-adenosyl-L-methionine = N(4)-methylcytidine(1402) in 16S rRNA + S-adenosyl-L-homocysteine + H(+)</text>
        <dbReference type="Rhea" id="RHEA:42928"/>
        <dbReference type="Rhea" id="RHEA-COMP:10286"/>
        <dbReference type="Rhea" id="RHEA-COMP:10287"/>
        <dbReference type="ChEBI" id="CHEBI:15378"/>
        <dbReference type="ChEBI" id="CHEBI:57856"/>
        <dbReference type="ChEBI" id="CHEBI:59789"/>
        <dbReference type="ChEBI" id="CHEBI:74506"/>
        <dbReference type="ChEBI" id="CHEBI:82748"/>
        <dbReference type="EC" id="2.1.1.199"/>
    </reaction>
</comment>
<dbReference type="KEGG" id="trz:GWP43_09010"/>
<reference evidence="7 8" key="1">
    <citation type="submission" date="2020-01" db="EMBL/GenBank/DDBJ databases">
        <title>Complete genome sequence of a human oral phylogroup 1 Treponema sp. strain ATCC 700766, originally isolated from periodontitis dental plaque.</title>
        <authorList>
            <person name="Chan Y."/>
            <person name="Huo Y.-B."/>
            <person name="Yu X.-L."/>
            <person name="Zeng H."/>
            <person name="Leung W.-K."/>
            <person name="Watt R.M."/>
        </authorList>
    </citation>
    <scope>NUCLEOTIDE SEQUENCE [LARGE SCALE GENOMIC DNA]</scope>
    <source>
        <strain evidence="7 8">OMZ 804</strain>
    </source>
</reference>
<evidence type="ECO:0000256" key="2">
    <source>
        <dbReference type="ARBA" id="ARBA00022552"/>
    </source>
</evidence>
<dbReference type="GO" id="GO:0070475">
    <property type="term" value="P:rRNA base methylation"/>
    <property type="evidence" value="ECO:0007669"/>
    <property type="project" value="UniProtKB-UniRule"/>
</dbReference>
<evidence type="ECO:0000313" key="7">
    <source>
        <dbReference type="EMBL" id="QHX43553.1"/>
    </source>
</evidence>
<comment type="caution">
    <text evidence="6">Lacks conserved residue(s) required for the propagation of feature annotation.</text>
</comment>
<gene>
    <name evidence="6 7" type="primary">rsmH</name>
    <name evidence="7" type="ORF">GWP43_09010</name>
</gene>
<dbReference type="HAMAP" id="MF_01007">
    <property type="entry name" value="16SrRNA_methyltr_H"/>
    <property type="match status" value="1"/>
</dbReference>
<keyword evidence="2 6" id="KW-0698">rRNA processing</keyword>
<dbReference type="SUPFAM" id="SSF53335">
    <property type="entry name" value="S-adenosyl-L-methionine-dependent methyltransferases"/>
    <property type="match status" value="1"/>
</dbReference>
<evidence type="ECO:0000256" key="6">
    <source>
        <dbReference type="HAMAP-Rule" id="MF_01007"/>
    </source>
</evidence>
<dbReference type="InterPro" id="IPR023397">
    <property type="entry name" value="SAM-dep_MeTrfase_MraW_recog"/>
</dbReference>
<dbReference type="NCBIfam" id="TIGR00006">
    <property type="entry name" value="16S rRNA (cytosine(1402)-N(4))-methyltransferase RsmH"/>
    <property type="match status" value="1"/>
</dbReference>
<evidence type="ECO:0000313" key="8">
    <source>
        <dbReference type="Proteomes" id="UP000464374"/>
    </source>
</evidence>
<keyword evidence="3 6" id="KW-0489">Methyltransferase</keyword>
<dbReference type="EMBL" id="CP048020">
    <property type="protein sequence ID" value="QHX43553.1"/>
    <property type="molecule type" value="Genomic_DNA"/>
</dbReference>
<protein>
    <recommendedName>
        <fullName evidence="6">Ribosomal RNA small subunit methyltransferase H</fullName>
        <ecNumber evidence="6">2.1.1.199</ecNumber>
    </recommendedName>
    <alternativeName>
        <fullName evidence="6">16S rRNA m(4)C1402 methyltransferase</fullName>
    </alternativeName>
    <alternativeName>
        <fullName evidence="6">rRNA (cytosine-N(4)-)-methyltransferase RsmH</fullName>
    </alternativeName>
</protein>
<feature type="binding site" evidence="6">
    <location>
        <begin position="34"/>
        <end position="36"/>
    </location>
    <ligand>
        <name>S-adenosyl-L-methionine</name>
        <dbReference type="ChEBI" id="CHEBI:59789"/>
    </ligand>
</feature>
<comment type="similarity">
    <text evidence="1 6">Belongs to the methyltransferase superfamily. RsmH family.</text>
</comment>
<feature type="binding site" evidence="6">
    <location>
        <position position="100"/>
    </location>
    <ligand>
        <name>S-adenosyl-L-methionine</name>
        <dbReference type="ChEBI" id="CHEBI:59789"/>
    </ligand>
</feature>
<dbReference type="AlphaFoldDB" id="A0A6P1Y364"/>
<keyword evidence="5 6" id="KW-0949">S-adenosyl-L-methionine</keyword>
<dbReference type="PANTHER" id="PTHR11265:SF0">
    <property type="entry name" value="12S RRNA N4-METHYLCYTIDINE METHYLTRANSFERASE"/>
    <property type="match status" value="1"/>
</dbReference>
<comment type="subcellular location">
    <subcellularLocation>
        <location evidence="6">Cytoplasm</location>
    </subcellularLocation>
</comment>
<evidence type="ECO:0000256" key="4">
    <source>
        <dbReference type="ARBA" id="ARBA00022679"/>
    </source>
</evidence>
<feature type="binding site" evidence="6">
    <location>
        <position position="107"/>
    </location>
    <ligand>
        <name>S-adenosyl-L-methionine</name>
        <dbReference type="ChEBI" id="CHEBI:59789"/>
    </ligand>
</feature>
<dbReference type="PANTHER" id="PTHR11265">
    <property type="entry name" value="S-ADENOSYL-METHYLTRANSFERASE MRAW"/>
    <property type="match status" value="1"/>
</dbReference>
<comment type="function">
    <text evidence="6">Specifically methylates the N4 position of cytidine in position 1402 (C1402) of 16S rRNA.</text>
</comment>
<evidence type="ECO:0000256" key="1">
    <source>
        <dbReference type="ARBA" id="ARBA00010396"/>
    </source>
</evidence>
<dbReference type="SUPFAM" id="SSF81799">
    <property type="entry name" value="Putative methyltransferase TM0872, insert domain"/>
    <property type="match status" value="1"/>
</dbReference>
<dbReference type="Gene3D" id="3.40.50.150">
    <property type="entry name" value="Vaccinia Virus protein VP39"/>
    <property type="match status" value="1"/>
</dbReference>
<sequence length="315" mass="34992">MNFIHTPVLLQECLELLAPETSDPLLIDGTLGEGGHSEAFLTHFPQLKVIGIDADPAIQAKAKVRLAPFGERMQFFLGWSDAFFDAYPQNTPAPSLILFDLGISLFHYMESKRGFSFSAAEPLDMRINPNESLTAADIVNTYSEKKLADLLYLYAEERFSRPIARAIVAERENRPFTEARQLSETVFHAVPVRFRHGPIHPATKTFQALRIAVNSELDRLPRLLEKAFACLAAEGKMGVISFHSLEDRIVKNFFRDLAKSCICPPEMPICTCGGVPRAALLTKKPVGPSAEETAGNAPSRSARLRVIKKLSLRRS</sequence>
<dbReference type="GO" id="GO:0071424">
    <property type="term" value="F:rRNA (cytosine-N4-)-methyltransferase activity"/>
    <property type="evidence" value="ECO:0007669"/>
    <property type="project" value="UniProtKB-UniRule"/>
</dbReference>
<dbReference type="Gene3D" id="1.10.150.170">
    <property type="entry name" value="Putative methyltransferase TM0872, insert domain"/>
    <property type="match status" value="1"/>
</dbReference>
<dbReference type="RefSeq" id="WP_162663868.1">
    <property type="nucleotide sequence ID" value="NZ_CP048020.1"/>
</dbReference>
<organism evidence="7 8">
    <name type="scientific">Treponema vincentii</name>
    <dbReference type="NCBI Taxonomy" id="69710"/>
    <lineage>
        <taxon>Bacteria</taxon>
        <taxon>Pseudomonadati</taxon>
        <taxon>Spirochaetota</taxon>
        <taxon>Spirochaetia</taxon>
        <taxon>Spirochaetales</taxon>
        <taxon>Treponemataceae</taxon>
        <taxon>Treponema</taxon>
    </lineage>
</organism>
<name>A0A6P1Y364_9SPIR</name>